<sequence length="216" mass="24264">MAVRHPASVGRFMAAIQMNSTSFDDSSSPCFLTTRTPYAIMCRFDLSAYQAQPSFLDKTFPSNPWSAINNHATKHDGYKELLGKLDNSLCQRSGIPESAIESKSKQSIALPLDGERNASLTISYFPPDVYRPDMIDIFPRRYWAQASLPLIHRLPGFIASIAASRSSGQSKDYDSYSHDRDSHRLYNASLLNRPDVWTWETDITRMGYPCNGNALV</sequence>
<reference evidence="2" key="1">
    <citation type="journal article" date="2019" name="Curr. Biol.">
        <title>Genome Sequence of Striga asiatica Provides Insight into the Evolution of Plant Parasitism.</title>
        <authorList>
            <person name="Yoshida S."/>
            <person name="Kim S."/>
            <person name="Wafula E.K."/>
            <person name="Tanskanen J."/>
            <person name="Kim Y.M."/>
            <person name="Honaas L."/>
            <person name="Yang Z."/>
            <person name="Spallek T."/>
            <person name="Conn C.E."/>
            <person name="Ichihashi Y."/>
            <person name="Cheong K."/>
            <person name="Cui S."/>
            <person name="Der J.P."/>
            <person name="Gundlach H."/>
            <person name="Jiao Y."/>
            <person name="Hori C."/>
            <person name="Ishida J.K."/>
            <person name="Kasahara H."/>
            <person name="Kiba T."/>
            <person name="Kim M.S."/>
            <person name="Koo N."/>
            <person name="Laohavisit A."/>
            <person name="Lee Y.H."/>
            <person name="Lumba S."/>
            <person name="McCourt P."/>
            <person name="Mortimer J.C."/>
            <person name="Mutuku J.M."/>
            <person name="Nomura T."/>
            <person name="Sasaki-Sekimoto Y."/>
            <person name="Seto Y."/>
            <person name="Wang Y."/>
            <person name="Wakatake T."/>
            <person name="Sakakibara H."/>
            <person name="Demura T."/>
            <person name="Yamaguchi S."/>
            <person name="Yoneyama K."/>
            <person name="Manabe R.I."/>
            <person name="Nelson D.C."/>
            <person name="Schulman A.H."/>
            <person name="Timko M.P."/>
            <person name="dePamphilis C.W."/>
            <person name="Choi D."/>
            <person name="Shirasu K."/>
        </authorList>
    </citation>
    <scope>NUCLEOTIDE SEQUENCE [LARGE SCALE GENOMIC DNA]</scope>
    <source>
        <strain evidence="2">cv. UVA1</strain>
    </source>
</reference>
<accession>A0A5A7QR31</accession>
<comment type="caution">
    <text evidence="1">The sequence shown here is derived from an EMBL/GenBank/DDBJ whole genome shotgun (WGS) entry which is preliminary data.</text>
</comment>
<evidence type="ECO:0000313" key="1">
    <source>
        <dbReference type="EMBL" id="GER47704.1"/>
    </source>
</evidence>
<dbReference type="AlphaFoldDB" id="A0A5A7QR31"/>
<gene>
    <name evidence="1" type="ORF">STAS_24813</name>
</gene>
<name>A0A5A7QR31_STRAF</name>
<dbReference type="GO" id="GO:0016787">
    <property type="term" value="F:hydrolase activity"/>
    <property type="evidence" value="ECO:0007669"/>
    <property type="project" value="UniProtKB-KW"/>
</dbReference>
<proteinExistence type="predicted"/>
<keyword evidence="2" id="KW-1185">Reference proteome</keyword>
<dbReference type="Proteomes" id="UP000325081">
    <property type="component" value="Unassembled WGS sequence"/>
</dbReference>
<keyword evidence="1" id="KW-0378">Hydrolase</keyword>
<dbReference type="EMBL" id="BKCP01008037">
    <property type="protein sequence ID" value="GER47704.1"/>
    <property type="molecule type" value="Genomic_DNA"/>
</dbReference>
<protein>
    <submittedName>
        <fullName evidence="1">Alpha/beta-Hydrolases superfamily protein</fullName>
    </submittedName>
</protein>
<evidence type="ECO:0000313" key="2">
    <source>
        <dbReference type="Proteomes" id="UP000325081"/>
    </source>
</evidence>
<organism evidence="1 2">
    <name type="scientific">Striga asiatica</name>
    <name type="common">Asiatic witchweed</name>
    <name type="synonym">Buchnera asiatica</name>
    <dbReference type="NCBI Taxonomy" id="4170"/>
    <lineage>
        <taxon>Eukaryota</taxon>
        <taxon>Viridiplantae</taxon>
        <taxon>Streptophyta</taxon>
        <taxon>Embryophyta</taxon>
        <taxon>Tracheophyta</taxon>
        <taxon>Spermatophyta</taxon>
        <taxon>Magnoliopsida</taxon>
        <taxon>eudicotyledons</taxon>
        <taxon>Gunneridae</taxon>
        <taxon>Pentapetalae</taxon>
        <taxon>asterids</taxon>
        <taxon>lamiids</taxon>
        <taxon>Lamiales</taxon>
        <taxon>Orobanchaceae</taxon>
        <taxon>Buchnereae</taxon>
        <taxon>Striga</taxon>
    </lineage>
</organism>